<dbReference type="SUPFAM" id="SSF56112">
    <property type="entry name" value="Protein kinase-like (PK-like)"/>
    <property type="match status" value="1"/>
</dbReference>
<protein>
    <recommendedName>
        <fullName evidence="1">non-specific serine/threonine protein kinase</fullName>
        <ecNumber evidence="1">2.7.11.1</ecNumber>
    </recommendedName>
</protein>
<dbReference type="AlphaFoldDB" id="A0A0M0K8B3"/>
<keyword evidence="3" id="KW-0808">Transferase</keyword>
<keyword evidence="2 10" id="KW-0723">Serine/threonine-protein kinase</keyword>
<evidence type="ECO:0000256" key="5">
    <source>
        <dbReference type="ARBA" id="ARBA00022777"/>
    </source>
</evidence>
<evidence type="ECO:0000256" key="2">
    <source>
        <dbReference type="ARBA" id="ARBA00022527"/>
    </source>
</evidence>
<gene>
    <name evidence="13" type="ORF">Ctob_014681</name>
</gene>
<evidence type="ECO:0000256" key="10">
    <source>
        <dbReference type="RuleBase" id="RU000304"/>
    </source>
</evidence>
<dbReference type="PROSITE" id="PS00107">
    <property type="entry name" value="PROTEIN_KINASE_ATP"/>
    <property type="match status" value="1"/>
</dbReference>
<evidence type="ECO:0000313" key="13">
    <source>
        <dbReference type="EMBL" id="KOO35029.1"/>
    </source>
</evidence>
<dbReference type="GO" id="GO:0005524">
    <property type="term" value="F:ATP binding"/>
    <property type="evidence" value="ECO:0007669"/>
    <property type="project" value="UniProtKB-UniRule"/>
</dbReference>
<keyword evidence="5 13" id="KW-0418">Kinase</keyword>
<dbReference type="InterPro" id="IPR011009">
    <property type="entry name" value="Kinase-like_dom_sf"/>
</dbReference>
<dbReference type="OrthoDB" id="248923at2759"/>
<evidence type="ECO:0000256" key="3">
    <source>
        <dbReference type="ARBA" id="ARBA00022679"/>
    </source>
</evidence>
<dbReference type="InterPro" id="IPR000719">
    <property type="entry name" value="Prot_kinase_dom"/>
</dbReference>
<dbReference type="Gene3D" id="1.10.510.10">
    <property type="entry name" value="Transferase(Phosphotransferase) domain 1"/>
    <property type="match status" value="1"/>
</dbReference>
<dbReference type="EC" id="2.7.11.1" evidence="1"/>
<keyword evidence="14" id="KW-1185">Reference proteome</keyword>
<comment type="similarity">
    <text evidence="10">Belongs to the protein kinase superfamily.</text>
</comment>
<dbReference type="PANTHER" id="PTHR44899">
    <property type="entry name" value="CAMK FAMILY PROTEIN KINASE"/>
    <property type="match status" value="1"/>
</dbReference>
<evidence type="ECO:0000256" key="7">
    <source>
        <dbReference type="ARBA" id="ARBA00047899"/>
    </source>
</evidence>
<reference evidence="14" key="1">
    <citation type="journal article" date="2015" name="PLoS Genet.">
        <title>Genome Sequence and Transcriptome Analyses of Chrysochromulina tobin: Metabolic Tools for Enhanced Algal Fitness in the Prominent Order Prymnesiales (Haptophyceae).</title>
        <authorList>
            <person name="Hovde B.T."/>
            <person name="Deodato C.R."/>
            <person name="Hunsperger H.M."/>
            <person name="Ryken S.A."/>
            <person name="Yost W."/>
            <person name="Jha R.K."/>
            <person name="Patterson J."/>
            <person name="Monnat R.J. Jr."/>
            <person name="Barlow S.B."/>
            <person name="Starkenburg S.R."/>
            <person name="Cattolico R.A."/>
        </authorList>
    </citation>
    <scope>NUCLEOTIDE SEQUENCE</scope>
    <source>
        <strain evidence="14">CCMP291</strain>
    </source>
</reference>
<evidence type="ECO:0000256" key="8">
    <source>
        <dbReference type="ARBA" id="ARBA00048679"/>
    </source>
</evidence>
<evidence type="ECO:0000259" key="12">
    <source>
        <dbReference type="PROSITE" id="PS50011"/>
    </source>
</evidence>
<dbReference type="PROSITE" id="PS50011">
    <property type="entry name" value="PROTEIN_KINASE_DOM"/>
    <property type="match status" value="1"/>
</dbReference>
<dbReference type="InterPro" id="IPR008271">
    <property type="entry name" value="Ser/Thr_kinase_AS"/>
</dbReference>
<keyword evidence="6 9" id="KW-0067">ATP-binding</keyword>
<keyword evidence="4 9" id="KW-0547">Nucleotide-binding</keyword>
<dbReference type="Proteomes" id="UP000037460">
    <property type="component" value="Unassembled WGS sequence"/>
</dbReference>
<dbReference type="InterPro" id="IPR017441">
    <property type="entry name" value="Protein_kinase_ATP_BS"/>
</dbReference>
<evidence type="ECO:0000256" key="1">
    <source>
        <dbReference type="ARBA" id="ARBA00012513"/>
    </source>
</evidence>
<dbReference type="EMBL" id="JWZX01001009">
    <property type="protein sequence ID" value="KOO35029.1"/>
    <property type="molecule type" value="Genomic_DNA"/>
</dbReference>
<sequence length="449" mass="48189">MLASSNAPPDPLPTCAEDFEASFTTAKELGRGRFGEVRLVEHRVTGQRYALKRTAFGSAGQPDRDKVQLEARALDRLMHVHVVRHYAAWPEANHFCILMEYGPHGNFAQLLAKRWDKATADSKKFLDEDEVMSHFVQLADGLGHIHAKKVLHRDLKPENIFVYDGGVLKIGDLGIARCLTTSIELAQTVVGSPTYISPEIIHGAQYDYKTDVWSLGVLLYKMASNRYPFDASNLAQLALKITAGFFAPLSPKYSPLLHHLVASMLQIDLDARTDTAGVWPMPLPLPLPLPGGGGRRKVATGSPGRQAAAAEEKAAVAAADAEALALEAAAAAAIEAAEEAAREAIEAAEDAAAVEAAPKAAASPSPPCEDISRWPEEVLDAPPPRARRSLAFPGSGGRVPLTRCEERGMDAEVVTEVPPPTRIPEALVPKGLFEKAIAGLTTSLGGRPY</sequence>
<dbReference type="GO" id="GO:0004674">
    <property type="term" value="F:protein serine/threonine kinase activity"/>
    <property type="evidence" value="ECO:0007669"/>
    <property type="project" value="UniProtKB-KW"/>
</dbReference>
<evidence type="ECO:0000256" key="9">
    <source>
        <dbReference type="PROSITE-ProRule" id="PRU10141"/>
    </source>
</evidence>
<evidence type="ECO:0000313" key="14">
    <source>
        <dbReference type="Proteomes" id="UP000037460"/>
    </source>
</evidence>
<feature type="coiled-coil region" evidence="11">
    <location>
        <begin position="323"/>
        <end position="357"/>
    </location>
</feature>
<comment type="catalytic activity">
    <reaction evidence="8">
        <text>L-seryl-[protein] + ATP = O-phospho-L-seryl-[protein] + ADP + H(+)</text>
        <dbReference type="Rhea" id="RHEA:17989"/>
        <dbReference type="Rhea" id="RHEA-COMP:9863"/>
        <dbReference type="Rhea" id="RHEA-COMP:11604"/>
        <dbReference type="ChEBI" id="CHEBI:15378"/>
        <dbReference type="ChEBI" id="CHEBI:29999"/>
        <dbReference type="ChEBI" id="CHEBI:30616"/>
        <dbReference type="ChEBI" id="CHEBI:83421"/>
        <dbReference type="ChEBI" id="CHEBI:456216"/>
        <dbReference type="EC" id="2.7.11.1"/>
    </reaction>
</comment>
<dbReference type="PROSITE" id="PS00108">
    <property type="entry name" value="PROTEIN_KINASE_ST"/>
    <property type="match status" value="1"/>
</dbReference>
<dbReference type="Pfam" id="PF00069">
    <property type="entry name" value="Pkinase"/>
    <property type="match status" value="1"/>
</dbReference>
<feature type="domain" description="Protein kinase" evidence="12">
    <location>
        <begin position="23"/>
        <end position="284"/>
    </location>
</feature>
<name>A0A0M0K8B3_9EUKA</name>
<comment type="catalytic activity">
    <reaction evidence="7">
        <text>L-threonyl-[protein] + ATP = O-phospho-L-threonyl-[protein] + ADP + H(+)</text>
        <dbReference type="Rhea" id="RHEA:46608"/>
        <dbReference type="Rhea" id="RHEA-COMP:11060"/>
        <dbReference type="Rhea" id="RHEA-COMP:11605"/>
        <dbReference type="ChEBI" id="CHEBI:15378"/>
        <dbReference type="ChEBI" id="CHEBI:30013"/>
        <dbReference type="ChEBI" id="CHEBI:30616"/>
        <dbReference type="ChEBI" id="CHEBI:61977"/>
        <dbReference type="ChEBI" id="CHEBI:456216"/>
        <dbReference type="EC" id="2.7.11.1"/>
    </reaction>
</comment>
<evidence type="ECO:0000256" key="11">
    <source>
        <dbReference type="SAM" id="Coils"/>
    </source>
</evidence>
<comment type="caution">
    <text evidence="13">The sequence shown here is derived from an EMBL/GenBank/DDBJ whole genome shotgun (WGS) entry which is preliminary data.</text>
</comment>
<keyword evidence="11" id="KW-0175">Coiled coil</keyword>
<evidence type="ECO:0000256" key="4">
    <source>
        <dbReference type="ARBA" id="ARBA00022741"/>
    </source>
</evidence>
<organism evidence="13 14">
    <name type="scientific">Chrysochromulina tobinii</name>
    <dbReference type="NCBI Taxonomy" id="1460289"/>
    <lineage>
        <taxon>Eukaryota</taxon>
        <taxon>Haptista</taxon>
        <taxon>Haptophyta</taxon>
        <taxon>Prymnesiophyceae</taxon>
        <taxon>Prymnesiales</taxon>
        <taxon>Chrysochromulinaceae</taxon>
        <taxon>Chrysochromulina</taxon>
    </lineage>
</organism>
<feature type="binding site" evidence="9">
    <location>
        <position position="52"/>
    </location>
    <ligand>
        <name>ATP</name>
        <dbReference type="ChEBI" id="CHEBI:30616"/>
    </ligand>
</feature>
<accession>A0A0M0K8B3</accession>
<evidence type="ECO:0000256" key="6">
    <source>
        <dbReference type="ARBA" id="ARBA00022840"/>
    </source>
</evidence>
<proteinExistence type="inferred from homology"/>
<dbReference type="PANTHER" id="PTHR44899:SF3">
    <property type="entry name" value="SERINE_THREONINE-PROTEIN KINASE NEK1"/>
    <property type="match status" value="1"/>
</dbReference>
<dbReference type="SMART" id="SM00220">
    <property type="entry name" value="S_TKc"/>
    <property type="match status" value="1"/>
</dbReference>
<dbReference type="InterPro" id="IPR051131">
    <property type="entry name" value="NEK_Ser/Thr_kinase_NIMA"/>
</dbReference>